<dbReference type="SUPFAM" id="SSF56925">
    <property type="entry name" value="OMPA-like"/>
    <property type="match status" value="1"/>
</dbReference>
<name>A0A090TDB5_9VIBR</name>
<evidence type="ECO:0000313" key="5">
    <source>
        <dbReference type="Proteomes" id="UP000029224"/>
    </source>
</evidence>
<keyword evidence="5" id="KW-1185">Reference proteome</keyword>
<dbReference type="Pfam" id="PF13505">
    <property type="entry name" value="OMP_b-brl"/>
    <property type="match status" value="1"/>
</dbReference>
<feature type="signal peptide" evidence="2">
    <location>
        <begin position="1"/>
        <end position="34"/>
    </location>
</feature>
<reference evidence="4 5" key="1">
    <citation type="submission" date="2014-09" db="EMBL/GenBank/DDBJ databases">
        <title>Vibrio maritimus JCM 19240. (C210) whole genome shotgun sequence.</title>
        <authorList>
            <person name="Sawabe T."/>
            <person name="Meirelles P."/>
            <person name="Nakanishi M."/>
            <person name="Sayaka M."/>
            <person name="Hattori M."/>
            <person name="Ohkuma M."/>
        </authorList>
    </citation>
    <scope>NUCLEOTIDE SEQUENCE [LARGE SCALE GENOMIC DNA]</scope>
    <source>
        <strain evidence="4 5">JCM 19240</strain>
    </source>
</reference>
<evidence type="ECO:0000256" key="1">
    <source>
        <dbReference type="ARBA" id="ARBA00022729"/>
    </source>
</evidence>
<feature type="chain" id="PRO_5001865796" description="Outer membrane protein beta-barrel domain-containing protein" evidence="2">
    <location>
        <begin position="35"/>
        <end position="225"/>
    </location>
</feature>
<evidence type="ECO:0000256" key="2">
    <source>
        <dbReference type="SAM" id="SignalP"/>
    </source>
</evidence>
<dbReference type="AlphaFoldDB" id="A0A090TDB5"/>
<evidence type="ECO:0000259" key="3">
    <source>
        <dbReference type="Pfam" id="PF13505"/>
    </source>
</evidence>
<dbReference type="InterPro" id="IPR011250">
    <property type="entry name" value="OMP/PagP_B-barrel"/>
</dbReference>
<evidence type="ECO:0000313" key="4">
    <source>
        <dbReference type="EMBL" id="GAL36774.1"/>
    </source>
</evidence>
<gene>
    <name evidence="4" type="ORF">JCM19240_2843</name>
</gene>
<dbReference type="Proteomes" id="UP000029224">
    <property type="component" value="Unassembled WGS sequence"/>
</dbReference>
<protein>
    <recommendedName>
        <fullName evidence="3">Outer membrane protein beta-barrel domain-containing protein</fullName>
    </recommendedName>
</protein>
<feature type="domain" description="Outer membrane protein beta-barrel" evidence="3">
    <location>
        <begin position="23"/>
        <end position="225"/>
    </location>
</feature>
<sequence length="225" mass="24230">MPEEHIPLSTFERPFMKLKLSMFAALLVAPLSFAAADDYAGFRLGAGSTSGYEVSTHVVTTDGATPKADTFKTDLGDNLKVELGYDFNRIFALNASYTNITGNGNHYGISGGGQGYQFNNDFTSHKFMVEAEVGYAFAVEGFDIKPYAALGVAYQSMSDYVHGGLSGSNFLHTDGERLSKTGLTSAVGVRVNTPIGLYVDGRAGQSKLFDKMDENTTTITVGYKF</sequence>
<keyword evidence="1 2" id="KW-0732">Signal</keyword>
<reference evidence="4 5" key="2">
    <citation type="submission" date="2014-09" db="EMBL/GenBank/DDBJ databases">
        <authorList>
            <consortium name="NBRP consortium"/>
            <person name="Sawabe T."/>
            <person name="Meirelles P."/>
            <person name="Nakanishi M."/>
            <person name="Sayaka M."/>
            <person name="Hattori M."/>
            <person name="Ohkuma M."/>
        </authorList>
    </citation>
    <scope>NUCLEOTIDE SEQUENCE [LARGE SCALE GENOMIC DNA]</scope>
    <source>
        <strain evidence="4 5">JCM 19240</strain>
    </source>
</reference>
<dbReference type="EMBL" id="BBMT01000012">
    <property type="protein sequence ID" value="GAL36774.1"/>
    <property type="molecule type" value="Genomic_DNA"/>
</dbReference>
<proteinExistence type="predicted"/>
<organism evidence="4 5">
    <name type="scientific">Vibrio maritimus</name>
    <dbReference type="NCBI Taxonomy" id="990268"/>
    <lineage>
        <taxon>Bacteria</taxon>
        <taxon>Pseudomonadati</taxon>
        <taxon>Pseudomonadota</taxon>
        <taxon>Gammaproteobacteria</taxon>
        <taxon>Vibrionales</taxon>
        <taxon>Vibrionaceae</taxon>
        <taxon>Vibrio</taxon>
    </lineage>
</organism>
<dbReference type="Gene3D" id="2.40.160.20">
    <property type="match status" value="1"/>
</dbReference>
<comment type="caution">
    <text evidence="4">The sequence shown here is derived from an EMBL/GenBank/DDBJ whole genome shotgun (WGS) entry which is preliminary data.</text>
</comment>
<dbReference type="InterPro" id="IPR027385">
    <property type="entry name" value="Beta-barrel_OMP"/>
</dbReference>
<accession>A0A090TDB5</accession>